<organism evidence="1 2">
    <name type="scientific">Bacillus cereus</name>
    <dbReference type="NCBI Taxonomy" id="1396"/>
    <lineage>
        <taxon>Bacteria</taxon>
        <taxon>Bacillati</taxon>
        <taxon>Bacillota</taxon>
        <taxon>Bacilli</taxon>
        <taxon>Bacillales</taxon>
        <taxon>Bacillaceae</taxon>
        <taxon>Bacillus</taxon>
        <taxon>Bacillus cereus group</taxon>
    </lineage>
</organism>
<evidence type="ECO:0000313" key="1">
    <source>
        <dbReference type="EMBL" id="PGM89984.1"/>
    </source>
</evidence>
<dbReference type="AlphaFoldDB" id="A0A2B9DQ95"/>
<comment type="caution">
    <text evidence="1">The sequence shown here is derived from an EMBL/GenBank/DDBJ whole genome shotgun (WGS) entry which is preliminary data.</text>
</comment>
<name>A0A2B9DQ95_BACCE</name>
<dbReference type="Proteomes" id="UP000222054">
    <property type="component" value="Unassembled WGS sequence"/>
</dbReference>
<reference evidence="1 2" key="1">
    <citation type="submission" date="2017-09" db="EMBL/GenBank/DDBJ databases">
        <title>Large-scale bioinformatics analysis of Bacillus genomes uncovers conserved roles of natural products in bacterial physiology.</title>
        <authorList>
            <consortium name="Agbiome Team Llc"/>
            <person name="Bleich R.M."/>
            <person name="Grubbs K.J."/>
            <person name="Santa Maria K.C."/>
            <person name="Allen S.E."/>
            <person name="Farag S."/>
            <person name="Shank E.A."/>
            <person name="Bowers A."/>
        </authorList>
    </citation>
    <scope>NUCLEOTIDE SEQUENCE [LARGE SCALE GENOMIC DNA]</scope>
    <source>
        <strain evidence="1 2">AFS053130</strain>
    </source>
</reference>
<dbReference type="EMBL" id="NUHO01000098">
    <property type="protein sequence ID" value="PGM89984.1"/>
    <property type="molecule type" value="Genomic_DNA"/>
</dbReference>
<sequence>MSANTYFVIWFHCFTYPTFYKVILSARPNPGGFFIYFKFFRARTQAILNLGHIVIITLKKVIQMKALSTETNLINSKVFSPISPLGFNTFSYEIHTGRRMLMNANITDLIELLGRYANQWSQQRGGGNSKLSFMLPGFEHLAFTSFTKPVKYDEPTIDMPGDVAIASNTYINIGNQPLDVTIGLMGTLKNWLHLKVNEGTSESGKRFLNIDLPNDIPSFLNEQLVPIGGTLHESSHMQSWEVNHPFTITPKFKVTATLMIKIKKVTRSFEMQRILSRYIAIHTSQAINGKLTSLHHVSRMLKDYYSPYIQVDGNKVTVTDKGKLQSLFGIEQYIHIQGISLNNPNVKEDYNIYNPETSVKQSFKLS</sequence>
<accession>A0A2B9DQ95</accession>
<protein>
    <submittedName>
        <fullName evidence="1">Uncharacterized protein</fullName>
    </submittedName>
</protein>
<gene>
    <name evidence="1" type="ORF">CN958_22830</name>
</gene>
<proteinExistence type="predicted"/>
<evidence type="ECO:0000313" key="2">
    <source>
        <dbReference type="Proteomes" id="UP000222054"/>
    </source>
</evidence>